<dbReference type="Proteomes" id="UP000316252">
    <property type="component" value="Unassembled WGS sequence"/>
</dbReference>
<dbReference type="AlphaFoldDB" id="A0A506Y7G5"/>
<keyword evidence="4" id="KW-1185">Reference proteome</keyword>
<evidence type="ECO:0000259" key="2">
    <source>
        <dbReference type="SMART" id="SM00829"/>
    </source>
</evidence>
<dbReference type="SUPFAM" id="SSF51735">
    <property type="entry name" value="NAD(P)-binding Rossmann-fold domains"/>
    <property type="match status" value="1"/>
</dbReference>
<dbReference type="EC" id="1.3.1.95" evidence="3"/>
<name>A0A506Y7G5_9MICO</name>
<feature type="domain" description="Enoyl reductase (ER)" evidence="2">
    <location>
        <begin position="18"/>
        <end position="331"/>
    </location>
</feature>
<dbReference type="EMBL" id="VHQG01000001">
    <property type="protein sequence ID" value="TPW77975.1"/>
    <property type="molecule type" value="Genomic_DNA"/>
</dbReference>
<dbReference type="Pfam" id="PF08240">
    <property type="entry name" value="ADH_N"/>
    <property type="match status" value="1"/>
</dbReference>
<comment type="caution">
    <text evidence="3">The sequence shown here is derived from an EMBL/GenBank/DDBJ whole genome shotgun (WGS) entry which is preliminary data.</text>
</comment>
<reference evidence="3 4" key="1">
    <citation type="submission" date="2019-06" db="EMBL/GenBank/DDBJ databases">
        <authorList>
            <person name="Li F."/>
        </authorList>
    </citation>
    <scope>NUCLEOTIDE SEQUENCE [LARGE SCALE GENOMIC DNA]</scope>
    <source>
        <strain evidence="3 4">10F1D-1</strain>
    </source>
</reference>
<organism evidence="3 4">
    <name type="scientific">Schumannella soli</name>
    <dbReference type="NCBI Taxonomy" id="2590779"/>
    <lineage>
        <taxon>Bacteria</taxon>
        <taxon>Bacillati</taxon>
        <taxon>Actinomycetota</taxon>
        <taxon>Actinomycetes</taxon>
        <taxon>Micrococcales</taxon>
        <taxon>Microbacteriaceae</taxon>
        <taxon>Schumannella</taxon>
    </lineage>
</organism>
<gene>
    <name evidence="3" type="ORF">FJ657_04885</name>
</gene>
<proteinExistence type="predicted"/>
<keyword evidence="3" id="KW-0560">Oxidoreductase</keyword>
<evidence type="ECO:0000313" key="4">
    <source>
        <dbReference type="Proteomes" id="UP000316252"/>
    </source>
</evidence>
<dbReference type="OrthoDB" id="9782155at2"/>
<feature type="region of interest" description="Disordered" evidence="1">
    <location>
        <begin position="1"/>
        <end position="22"/>
    </location>
</feature>
<dbReference type="InterPro" id="IPR013154">
    <property type="entry name" value="ADH-like_N"/>
</dbReference>
<dbReference type="SMART" id="SM00829">
    <property type="entry name" value="PKS_ER"/>
    <property type="match status" value="1"/>
</dbReference>
<dbReference type="Pfam" id="PF00107">
    <property type="entry name" value="ADH_zinc_N"/>
    <property type="match status" value="1"/>
</dbReference>
<dbReference type="Gene3D" id="3.40.50.720">
    <property type="entry name" value="NAD(P)-binding Rossmann-like Domain"/>
    <property type="match status" value="1"/>
</dbReference>
<dbReference type="InterPro" id="IPR036291">
    <property type="entry name" value="NAD(P)-bd_dom_sf"/>
</dbReference>
<dbReference type="GO" id="GO:0043957">
    <property type="term" value="F:acryloyl-CoA reductase (NADPH) activity"/>
    <property type="evidence" value="ECO:0007669"/>
    <property type="project" value="TreeGrafter"/>
</dbReference>
<dbReference type="NCBIfam" id="TIGR02823">
    <property type="entry name" value="oxido_YhdH"/>
    <property type="match status" value="1"/>
</dbReference>
<dbReference type="RefSeq" id="WP_141162500.1">
    <property type="nucleotide sequence ID" value="NZ_VHQG01000001.1"/>
</dbReference>
<dbReference type="SUPFAM" id="SSF50129">
    <property type="entry name" value="GroES-like"/>
    <property type="match status" value="1"/>
</dbReference>
<dbReference type="InterPro" id="IPR014188">
    <property type="entry name" value="Acrylyl-CoA_reductase_AcuI"/>
</dbReference>
<dbReference type="PANTHER" id="PTHR43677">
    <property type="entry name" value="SHORT-CHAIN DEHYDROGENASE/REDUCTASE"/>
    <property type="match status" value="1"/>
</dbReference>
<dbReference type="GO" id="GO:0043958">
    <property type="term" value="F:acryloyl-CoA reductase (NADH) activity"/>
    <property type="evidence" value="ECO:0007669"/>
    <property type="project" value="UniProtKB-EC"/>
</dbReference>
<dbReference type="PANTHER" id="PTHR43677:SF1">
    <property type="entry name" value="ACRYLYL-COA REDUCTASE ACUI-RELATED"/>
    <property type="match status" value="1"/>
</dbReference>
<dbReference type="InterPro" id="IPR051397">
    <property type="entry name" value="Zn-ADH-like_protein"/>
</dbReference>
<dbReference type="Gene3D" id="3.90.180.10">
    <property type="entry name" value="Medium-chain alcohol dehydrogenases, catalytic domain"/>
    <property type="match status" value="1"/>
</dbReference>
<protein>
    <submittedName>
        <fullName evidence="3">Acryloyl-CoA reductase</fullName>
        <ecNumber evidence="3">1.3.1.95</ecNumber>
    </submittedName>
</protein>
<dbReference type="InterPro" id="IPR020843">
    <property type="entry name" value="ER"/>
</dbReference>
<dbReference type="InterPro" id="IPR013149">
    <property type="entry name" value="ADH-like_C"/>
</dbReference>
<accession>A0A506Y7G5</accession>
<evidence type="ECO:0000313" key="3">
    <source>
        <dbReference type="EMBL" id="TPW77975.1"/>
    </source>
</evidence>
<evidence type="ECO:0000256" key="1">
    <source>
        <dbReference type="SAM" id="MobiDB-lite"/>
    </source>
</evidence>
<sequence>MVRAIQVTKAGRSGEDVGDPAGPRFVELSDDELGEGDTLVEVLFSSLNFKDGLALAGNPGVVRVSPLVPGIDVVGRVLESADARLAPGTEVVLTGAGLGETRNGGYAERALIDGSLAVPIPAAFAPQAARRAAAIGTAGFTAAQAVLALEDRGIPDGPVAVTGASGGAGSIAVALLAAAGREVVAVTGSPDAHDWLRELGATDFVDRSELAEAGKPLQKERWAGAVDGVGGATLHNLLAQTRHGGAVAAYGLVQSAELQTSVHPFILRGVGLLGINSVEAGAAERARVWDRLARDLDPALIDGLTTEITLDEVVDAGGRILAGGTRGRTVVAVNATTASPTTSATESGADA</sequence>
<dbReference type="InterPro" id="IPR011032">
    <property type="entry name" value="GroES-like_sf"/>
</dbReference>